<proteinExistence type="predicted"/>
<feature type="domain" description="HTH luxR-type" evidence="2">
    <location>
        <begin position="711"/>
        <end position="776"/>
    </location>
</feature>
<evidence type="ECO:0000259" key="2">
    <source>
        <dbReference type="PROSITE" id="PS50043"/>
    </source>
</evidence>
<dbReference type="PANTHER" id="PTHR47691">
    <property type="entry name" value="REGULATOR-RELATED"/>
    <property type="match status" value="1"/>
</dbReference>
<gene>
    <name evidence="3" type="ORF">CC117_21655</name>
</gene>
<sequence length="808" mass="87997">MTASTSPRLPGTGLPTEVTSFVGRRQERADLRQLLGRFRQVTLVGAGGVGKTRLALRTAADVRGEFPDGVWFVELAQLRDPDLLTHQLAATLGCSPPAEQTILTMLLGHLRDKRLLLVFDNCEHLADACADLVDSLLRACRRLCVLATSRESLRVESECTYLVTPFSVPEGPGLEGRSESAGDAVALFLDRARAVCSGIDLTRKNREAIVDICRLVDGIPLAIELAAVRLRALSPAEVLRLLREGSEVLAHDGRRMPERRRTLRGCIDWSFDLCTRQEQHLWARLSVFSGGFELDAVKGICQGSGLPEPVLDLILSLVDKSILMPEAGSGKARFRLLEMLRQYGYEKLRDSGEDAPVRRAHRDWFLDLSVRAAGGMLGTNRRQWLRRLRRDHANLQRAMAYSAEAHDHAHGLTMARSLHYYWVADGRFDEGRTWLARFLRADDGTVLDRLRGVHAAGWLATLQGDAVASAAILHQGAQLAAGSEDASAAALITQLDGLHALYTGQSVATEHLELALERFRVVGDVNRQLETLAMLTVAAALGPAPTAAGRYHGACGAMAELRHVPALRMYTAWPYALATWRTGDSNAALSSAREALTFAASRSDQLSLALCMETIAWIEASRGRHVTTAVLLGAADRLWSRMGTSTAALPGLFRFRRECESECRRSLGDSSFDAAWTRGAELTLTEACSSGMDERDAAAPPGVATWITEAGPLSEAGLTRREREVVALLALGRTNREIATELVIAPRTAESHVHQVLSKLGFHSRAKVAVWLTDQLGRPSEAPAGGQQAGGARSEQPKGRLEISRCIG</sequence>
<dbReference type="InterPro" id="IPR049945">
    <property type="entry name" value="AAA_22"/>
</dbReference>
<dbReference type="SUPFAM" id="SSF52540">
    <property type="entry name" value="P-loop containing nucleoside triphosphate hydrolases"/>
    <property type="match status" value="1"/>
</dbReference>
<feature type="compositionally biased region" description="Low complexity" evidence="1">
    <location>
        <begin position="782"/>
        <end position="792"/>
    </location>
</feature>
<evidence type="ECO:0000313" key="3">
    <source>
        <dbReference type="EMBL" id="OHV34242.1"/>
    </source>
</evidence>
<dbReference type="PANTHER" id="PTHR47691:SF3">
    <property type="entry name" value="HTH-TYPE TRANSCRIPTIONAL REGULATOR RV0890C-RELATED"/>
    <property type="match status" value="1"/>
</dbReference>
<dbReference type="SUPFAM" id="SSF46894">
    <property type="entry name" value="C-terminal effector domain of the bipartite response regulators"/>
    <property type="match status" value="1"/>
</dbReference>
<dbReference type="PROSITE" id="PS50043">
    <property type="entry name" value="HTH_LUXR_2"/>
    <property type="match status" value="1"/>
</dbReference>
<dbReference type="AlphaFoldDB" id="A0A1S1QMA9"/>
<dbReference type="Pfam" id="PF13401">
    <property type="entry name" value="AAA_22"/>
    <property type="match status" value="1"/>
</dbReference>
<feature type="compositionally biased region" description="Basic and acidic residues" evidence="1">
    <location>
        <begin position="795"/>
        <end position="808"/>
    </location>
</feature>
<reference evidence="4" key="1">
    <citation type="submission" date="2016-07" db="EMBL/GenBank/DDBJ databases">
        <title>Sequence Frankia sp. strain CcI1.17.</title>
        <authorList>
            <person name="Ghodhbane-Gtari F."/>
            <person name="Swanson E."/>
            <person name="Gueddou A."/>
            <person name="Morris K."/>
            <person name="Hezbri K."/>
            <person name="Ktari A."/>
            <person name="Nouioui I."/>
            <person name="Abebe-Akele F."/>
            <person name="Simpson S."/>
            <person name="Thomas K."/>
            <person name="Gtari M."/>
            <person name="Tisa L.S."/>
            <person name="Hurst S."/>
        </authorList>
    </citation>
    <scope>NUCLEOTIDE SEQUENCE [LARGE SCALE GENOMIC DNA]</scope>
    <source>
        <strain evidence="4">Cc1.17</strain>
    </source>
</reference>
<dbReference type="InterPro" id="IPR027417">
    <property type="entry name" value="P-loop_NTPase"/>
</dbReference>
<dbReference type="GO" id="GO:0016887">
    <property type="term" value="F:ATP hydrolysis activity"/>
    <property type="evidence" value="ECO:0007669"/>
    <property type="project" value="InterPro"/>
</dbReference>
<dbReference type="GO" id="GO:0003677">
    <property type="term" value="F:DNA binding"/>
    <property type="evidence" value="ECO:0007669"/>
    <property type="project" value="InterPro"/>
</dbReference>
<evidence type="ECO:0000256" key="1">
    <source>
        <dbReference type="SAM" id="MobiDB-lite"/>
    </source>
</evidence>
<dbReference type="EMBL" id="MBLM01000128">
    <property type="protein sequence ID" value="OHV34242.1"/>
    <property type="molecule type" value="Genomic_DNA"/>
</dbReference>
<dbReference type="PRINTS" id="PR00364">
    <property type="entry name" value="DISEASERSIST"/>
</dbReference>
<keyword evidence="4" id="KW-1185">Reference proteome</keyword>
<accession>A0A1S1QMA9</accession>
<organism evidence="3 4">
    <name type="scientific">Parafrankia colletiae</name>
    <dbReference type="NCBI Taxonomy" id="573497"/>
    <lineage>
        <taxon>Bacteria</taxon>
        <taxon>Bacillati</taxon>
        <taxon>Actinomycetota</taxon>
        <taxon>Actinomycetes</taxon>
        <taxon>Frankiales</taxon>
        <taxon>Frankiaceae</taxon>
        <taxon>Parafrankia</taxon>
    </lineage>
</organism>
<dbReference type="InterPro" id="IPR036388">
    <property type="entry name" value="WH-like_DNA-bd_sf"/>
</dbReference>
<dbReference type="Pfam" id="PF00196">
    <property type="entry name" value="GerE"/>
    <property type="match status" value="1"/>
</dbReference>
<dbReference type="Gene3D" id="3.40.50.300">
    <property type="entry name" value="P-loop containing nucleotide triphosphate hydrolases"/>
    <property type="match status" value="1"/>
</dbReference>
<dbReference type="Gene3D" id="1.10.10.10">
    <property type="entry name" value="Winged helix-like DNA-binding domain superfamily/Winged helix DNA-binding domain"/>
    <property type="match status" value="1"/>
</dbReference>
<dbReference type="InterPro" id="IPR000792">
    <property type="entry name" value="Tscrpt_reg_LuxR_C"/>
</dbReference>
<dbReference type="InterPro" id="IPR016032">
    <property type="entry name" value="Sig_transdc_resp-reg_C-effctor"/>
</dbReference>
<name>A0A1S1QMA9_9ACTN</name>
<dbReference type="GO" id="GO:0006355">
    <property type="term" value="P:regulation of DNA-templated transcription"/>
    <property type="evidence" value="ECO:0007669"/>
    <property type="project" value="InterPro"/>
</dbReference>
<evidence type="ECO:0000313" key="4">
    <source>
        <dbReference type="Proteomes" id="UP000179627"/>
    </source>
</evidence>
<dbReference type="PRINTS" id="PR00038">
    <property type="entry name" value="HTHLUXR"/>
</dbReference>
<dbReference type="SMART" id="SM00421">
    <property type="entry name" value="HTH_LUXR"/>
    <property type="match status" value="1"/>
</dbReference>
<protein>
    <recommendedName>
        <fullName evidence="2">HTH luxR-type domain-containing protein</fullName>
    </recommendedName>
</protein>
<dbReference type="CDD" id="cd06170">
    <property type="entry name" value="LuxR_C_like"/>
    <property type="match status" value="1"/>
</dbReference>
<comment type="caution">
    <text evidence="3">The sequence shown here is derived from an EMBL/GenBank/DDBJ whole genome shotgun (WGS) entry which is preliminary data.</text>
</comment>
<feature type="region of interest" description="Disordered" evidence="1">
    <location>
        <begin position="777"/>
        <end position="808"/>
    </location>
</feature>
<dbReference type="Proteomes" id="UP000179627">
    <property type="component" value="Unassembled WGS sequence"/>
</dbReference>